<dbReference type="EMBL" id="AFNV02000004">
    <property type="protein sequence ID" value="ERJ20134.1"/>
    <property type="molecule type" value="Genomic_DNA"/>
</dbReference>
<dbReference type="InterPro" id="IPR000847">
    <property type="entry name" value="LysR_HTH_N"/>
</dbReference>
<evidence type="ECO:0000256" key="2">
    <source>
        <dbReference type="ARBA" id="ARBA00023015"/>
    </source>
</evidence>
<dbReference type="SUPFAM" id="SSF46785">
    <property type="entry name" value="Winged helix' DNA-binding domain"/>
    <property type="match status" value="1"/>
</dbReference>
<proteinExistence type="inferred from homology"/>
<gene>
    <name evidence="6" type="ORF">SSPSH_000683</name>
</gene>
<keyword evidence="4" id="KW-0804">Transcription</keyword>
<dbReference type="AlphaFoldDB" id="U2FW60"/>
<dbReference type="RefSeq" id="WP_006912211.1">
    <property type="nucleotide sequence ID" value="NZ_AFNV02000004.1"/>
</dbReference>
<keyword evidence="2" id="KW-0805">Transcription regulation</keyword>
<dbReference type="InterPro" id="IPR036388">
    <property type="entry name" value="WH-like_DNA-bd_sf"/>
</dbReference>
<evidence type="ECO:0000256" key="3">
    <source>
        <dbReference type="ARBA" id="ARBA00023125"/>
    </source>
</evidence>
<dbReference type="Gene3D" id="1.10.10.10">
    <property type="entry name" value="Winged helix-like DNA-binding domain superfamily/Winged helix DNA-binding domain"/>
    <property type="match status" value="1"/>
</dbReference>
<dbReference type="Proteomes" id="UP000006242">
    <property type="component" value="Unassembled WGS sequence"/>
</dbReference>
<dbReference type="Gene3D" id="3.40.190.290">
    <property type="match status" value="1"/>
</dbReference>
<evidence type="ECO:0000259" key="5">
    <source>
        <dbReference type="PROSITE" id="PS50931"/>
    </source>
</evidence>
<dbReference type="OrthoDB" id="6988449at2"/>
<evidence type="ECO:0000256" key="1">
    <source>
        <dbReference type="ARBA" id="ARBA00009437"/>
    </source>
</evidence>
<dbReference type="GO" id="GO:0003700">
    <property type="term" value="F:DNA-binding transcription factor activity"/>
    <property type="evidence" value="ECO:0007669"/>
    <property type="project" value="InterPro"/>
</dbReference>
<reference evidence="6 7" key="2">
    <citation type="journal article" date="2013" name="PLoS ONE">
        <title>INDIGO - INtegrated Data Warehouse of MIcrobial GenOmes with Examples from the Red Sea Extremophiles.</title>
        <authorList>
            <person name="Alam I."/>
            <person name="Antunes A."/>
            <person name="Kamau A.A."/>
            <person name="Ba Alawi W."/>
            <person name="Kalkatawi M."/>
            <person name="Stingl U."/>
            <person name="Bajic V.B."/>
        </authorList>
    </citation>
    <scope>NUCLEOTIDE SEQUENCE [LARGE SCALE GENOMIC DNA]</scope>
    <source>
        <strain evidence="6 7">E1L3A</strain>
    </source>
</reference>
<dbReference type="GO" id="GO:0000976">
    <property type="term" value="F:transcription cis-regulatory region binding"/>
    <property type="evidence" value="ECO:0007669"/>
    <property type="project" value="TreeGrafter"/>
</dbReference>
<protein>
    <submittedName>
        <fullName evidence="6">Transcriptional regulator protein</fullName>
    </submittedName>
</protein>
<comment type="similarity">
    <text evidence="1">Belongs to the LysR transcriptional regulatory family.</text>
</comment>
<dbReference type="PANTHER" id="PTHR30126">
    <property type="entry name" value="HTH-TYPE TRANSCRIPTIONAL REGULATOR"/>
    <property type="match status" value="1"/>
</dbReference>
<keyword evidence="3" id="KW-0238">DNA-binding</keyword>
<feature type="domain" description="HTH lysR-type" evidence="5">
    <location>
        <begin position="6"/>
        <end position="63"/>
    </location>
</feature>
<sequence>MRIPKTTLEQWRVLQALVEYGGFAQAAERLNRSQSAVSYAVARLQERAGIDLLVIDGRKAQLTDAGRSLLAEAVPLVDELLRIEQRAQALTETQANVRLHVDSIYPRTKLFAALRAFSAAYPQVEIDLREATRLAAYTEPGFDLAIVAWTPARADQHHLLDVDMLALACPAHALNGRSGRTLSASTLAGHRCVSIIGEGASANAATLAPTNGRVWQVNTLEAAVEAVASGLCWGWLPAHLAAPYLDDGRLVPLALSGPIRRPIPLALCYADEAEAGTATHALAQLLRDA</sequence>
<comment type="caution">
    <text evidence="6">The sequence shown here is derived from an EMBL/GenBank/DDBJ whole genome shotgun (WGS) entry which is preliminary data.</text>
</comment>
<keyword evidence="7" id="KW-1185">Reference proteome</keyword>
<dbReference type="InterPro" id="IPR036390">
    <property type="entry name" value="WH_DNA-bd_sf"/>
</dbReference>
<name>U2FW60_9GAMM</name>
<dbReference type="PANTHER" id="PTHR30126:SF88">
    <property type="entry name" value="TRANSCRIPTIONAL REGULATOR-RELATED"/>
    <property type="match status" value="1"/>
</dbReference>
<evidence type="ECO:0000256" key="4">
    <source>
        <dbReference type="ARBA" id="ARBA00023163"/>
    </source>
</evidence>
<evidence type="ECO:0000313" key="7">
    <source>
        <dbReference type="Proteomes" id="UP000006242"/>
    </source>
</evidence>
<evidence type="ECO:0000313" key="6">
    <source>
        <dbReference type="EMBL" id="ERJ20134.1"/>
    </source>
</evidence>
<dbReference type="PROSITE" id="PS50931">
    <property type="entry name" value="HTH_LYSR"/>
    <property type="match status" value="1"/>
</dbReference>
<dbReference type="Pfam" id="PF03466">
    <property type="entry name" value="LysR_substrate"/>
    <property type="match status" value="1"/>
</dbReference>
<dbReference type="SUPFAM" id="SSF53850">
    <property type="entry name" value="Periplasmic binding protein-like II"/>
    <property type="match status" value="1"/>
</dbReference>
<dbReference type="InterPro" id="IPR005119">
    <property type="entry name" value="LysR_subst-bd"/>
</dbReference>
<organism evidence="6 7">
    <name type="scientific">Salinisphaera shabanensis E1L3A</name>
    <dbReference type="NCBI Taxonomy" id="1033802"/>
    <lineage>
        <taxon>Bacteria</taxon>
        <taxon>Pseudomonadati</taxon>
        <taxon>Pseudomonadota</taxon>
        <taxon>Gammaproteobacteria</taxon>
        <taxon>Salinisphaerales</taxon>
        <taxon>Salinisphaeraceae</taxon>
        <taxon>Salinisphaera</taxon>
    </lineage>
</organism>
<dbReference type="Pfam" id="PF00126">
    <property type="entry name" value="HTH_1"/>
    <property type="match status" value="1"/>
</dbReference>
<reference evidence="6 7" key="1">
    <citation type="journal article" date="2011" name="J. Bacteriol.">
        <title>Genome sequence of Salinisphaera shabanensis, a gammaproteobacterium from the harsh, variable environment of the brine-seawater interface of the Shaban Deep in the Red Sea.</title>
        <authorList>
            <person name="Antunes A."/>
            <person name="Alam I."/>
            <person name="Bajic V.B."/>
            <person name="Stingl U."/>
        </authorList>
    </citation>
    <scope>NUCLEOTIDE SEQUENCE [LARGE SCALE GENOMIC DNA]</scope>
    <source>
        <strain evidence="6 7">E1L3A</strain>
    </source>
</reference>
<dbReference type="STRING" id="1033802.SSPSH_000683"/>
<dbReference type="eggNOG" id="COG0583">
    <property type="taxonomic scope" value="Bacteria"/>
</dbReference>
<accession>U2FW60</accession>